<name>A0AA35WCB4_GEOBA</name>
<feature type="signal peptide" evidence="1">
    <location>
        <begin position="1"/>
        <end position="20"/>
    </location>
</feature>
<organism evidence="2 3">
    <name type="scientific">Geodia barretti</name>
    <name type="common">Barrett's horny sponge</name>
    <dbReference type="NCBI Taxonomy" id="519541"/>
    <lineage>
        <taxon>Eukaryota</taxon>
        <taxon>Metazoa</taxon>
        <taxon>Porifera</taxon>
        <taxon>Demospongiae</taxon>
        <taxon>Heteroscleromorpha</taxon>
        <taxon>Tetractinellida</taxon>
        <taxon>Astrophorina</taxon>
        <taxon>Geodiidae</taxon>
        <taxon>Geodia</taxon>
    </lineage>
</organism>
<evidence type="ECO:0000313" key="3">
    <source>
        <dbReference type="Proteomes" id="UP001174909"/>
    </source>
</evidence>
<proteinExistence type="predicted"/>
<sequence>MREAIHALCCIFWCLRSTQSTRIVQLCFATEQFQRKPFEISDL</sequence>
<dbReference type="AlphaFoldDB" id="A0AA35WCB4"/>
<reference evidence="2" key="1">
    <citation type="submission" date="2023-03" db="EMBL/GenBank/DDBJ databases">
        <authorList>
            <person name="Steffen K."/>
            <person name="Cardenas P."/>
        </authorList>
    </citation>
    <scope>NUCLEOTIDE SEQUENCE</scope>
</reference>
<dbReference type="EMBL" id="CASHTH010000815">
    <property type="protein sequence ID" value="CAI8008052.1"/>
    <property type="molecule type" value="Genomic_DNA"/>
</dbReference>
<keyword evidence="1" id="KW-0732">Signal</keyword>
<protein>
    <submittedName>
        <fullName evidence="2">Uncharacterized protein</fullName>
    </submittedName>
</protein>
<feature type="non-terminal residue" evidence="2">
    <location>
        <position position="43"/>
    </location>
</feature>
<keyword evidence="3" id="KW-1185">Reference proteome</keyword>
<evidence type="ECO:0000313" key="2">
    <source>
        <dbReference type="EMBL" id="CAI8008052.1"/>
    </source>
</evidence>
<dbReference type="Proteomes" id="UP001174909">
    <property type="component" value="Unassembled WGS sequence"/>
</dbReference>
<evidence type="ECO:0000256" key="1">
    <source>
        <dbReference type="SAM" id="SignalP"/>
    </source>
</evidence>
<comment type="caution">
    <text evidence="2">The sequence shown here is derived from an EMBL/GenBank/DDBJ whole genome shotgun (WGS) entry which is preliminary data.</text>
</comment>
<accession>A0AA35WCB4</accession>
<gene>
    <name evidence="2" type="ORF">GBAR_LOCUS5583</name>
</gene>
<feature type="chain" id="PRO_5041385825" evidence="1">
    <location>
        <begin position="21"/>
        <end position="43"/>
    </location>
</feature>